<gene>
    <name evidence="2" type="ORF">DAETH_37530</name>
</gene>
<organism evidence="2 3">
    <name type="scientific">Deinococcus aetherius</name>
    <dbReference type="NCBI Taxonomy" id="200252"/>
    <lineage>
        <taxon>Bacteria</taxon>
        <taxon>Thermotogati</taxon>
        <taxon>Deinococcota</taxon>
        <taxon>Deinococci</taxon>
        <taxon>Deinococcales</taxon>
        <taxon>Deinococcaceae</taxon>
        <taxon>Deinococcus</taxon>
    </lineage>
</organism>
<dbReference type="EMBL" id="AP026561">
    <property type="protein sequence ID" value="BDP43784.1"/>
    <property type="molecule type" value="Genomic_DNA"/>
</dbReference>
<proteinExistence type="predicted"/>
<reference evidence="2" key="1">
    <citation type="submission" date="2022-07" db="EMBL/GenBank/DDBJ databases">
        <title>Complete Genome Sequence of the Radioresistant Bacterium Deinococcus aetherius ST0316, Isolated from the Air Dust collected in Lower Stratosphere above Japan.</title>
        <authorList>
            <person name="Satoh K."/>
            <person name="Hagiwara K."/>
            <person name="Katsumata K."/>
            <person name="Kubo A."/>
            <person name="Yokobori S."/>
            <person name="Yamagishi A."/>
            <person name="Oono Y."/>
            <person name="Narumi I."/>
        </authorList>
    </citation>
    <scope>NUCLEOTIDE SEQUENCE</scope>
    <source>
        <strain evidence="2">ST0316</strain>
        <plasmid evidence="2">pDAETH-1</plasmid>
    </source>
</reference>
<keyword evidence="3" id="KW-1185">Reference proteome</keyword>
<name>A0ABM8AIZ0_9DEIO</name>
<dbReference type="RefSeq" id="WP_264777628.1">
    <property type="nucleotide sequence ID" value="NZ_AP026561.1"/>
</dbReference>
<keyword evidence="2" id="KW-0614">Plasmid</keyword>
<dbReference type="Proteomes" id="UP001064971">
    <property type="component" value="Plasmid pDAETH-1"/>
</dbReference>
<geneLocation type="plasmid" evidence="2 3">
    <name>pDAETH-1</name>
</geneLocation>
<dbReference type="Pfam" id="PF13338">
    <property type="entry name" value="AbiEi_4"/>
    <property type="match status" value="1"/>
</dbReference>
<accession>A0ABM8AIZ0</accession>
<dbReference type="InterPro" id="IPR025159">
    <property type="entry name" value="AbiEi_N"/>
</dbReference>
<evidence type="ECO:0000313" key="2">
    <source>
        <dbReference type="EMBL" id="BDP43784.1"/>
    </source>
</evidence>
<protein>
    <recommendedName>
        <fullName evidence="1">AbiEi antitoxin N-terminal domain-containing protein</fullName>
    </recommendedName>
</protein>
<feature type="domain" description="AbiEi antitoxin N-terminal" evidence="1">
    <location>
        <begin position="9"/>
        <end position="57"/>
    </location>
</feature>
<evidence type="ECO:0000259" key="1">
    <source>
        <dbReference type="Pfam" id="PF13338"/>
    </source>
</evidence>
<sequence length="213" mass="23852">MNTPGEGVEAVLDLFTQQGGYLTARDAARAGVPGVTLTRLLQQGVIERPQRGVYRLVDTGKLEAVAAEAEDLLEVQLRFPYARPCLVSALHLHGLTTTRPTALQFAVPAHHRRPAVNFPILEIFYFGPKAYRAGLTILNVRRRPLTTYGPEKTLTDLLRYAPRFGRDLYLEGLKKYLGWPGAQVQALIQMGKDQGVWKELSRDLEVLLHDQDH</sequence>
<evidence type="ECO:0000313" key="3">
    <source>
        <dbReference type="Proteomes" id="UP001064971"/>
    </source>
</evidence>